<sequence length="332" mass="36992">MALNLAVYGYDTDVGKLFLELLNDSNLEIRNFYPLSPLEGEFDAVALKGKNHMIESVNTFDFAKADVALFLCTQDESARLVPMARESGCIVVDNSRLYCHDRNVNIMVPGINDYVASESTEHRVLATPLASTVMLSRLLMPLHDEYGIDRAHISLLESVSEHGQLGTDTLAHETTLLLNGMAIDVDSFKAQLAFNIHYATDDIADDGSDAHENALRMQIERVLGRFEHDMDISCVQVPVFYGHSAMVYVELEESASVEQLREVLGNAPGLALIEDDFVTPVSHASEHKDILVTRVRRSRINRKGFNFMALMDNTRLGEAQVCVDILKNFDKA</sequence>
<dbReference type="PANTHER" id="PTHR46278">
    <property type="entry name" value="DEHYDROGENASE, PUTATIVE-RELATED"/>
    <property type="match status" value="1"/>
</dbReference>
<dbReference type="Pfam" id="PF02774">
    <property type="entry name" value="Semialdhyde_dhC"/>
    <property type="match status" value="1"/>
</dbReference>
<evidence type="ECO:0000259" key="2">
    <source>
        <dbReference type="Pfam" id="PF01118"/>
    </source>
</evidence>
<evidence type="ECO:0000259" key="3">
    <source>
        <dbReference type="Pfam" id="PF02774"/>
    </source>
</evidence>
<dbReference type="GO" id="GO:0051287">
    <property type="term" value="F:NAD binding"/>
    <property type="evidence" value="ECO:0007669"/>
    <property type="project" value="InterPro"/>
</dbReference>
<dbReference type="GO" id="GO:0004073">
    <property type="term" value="F:aspartate-semialdehyde dehydrogenase activity"/>
    <property type="evidence" value="ECO:0007669"/>
    <property type="project" value="UniProtKB-EC"/>
</dbReference>
<dbReference type="PANTHER" id="PTHR46278:SF2">
    <property type="entry name" value="ASPARTATE-SEMIALDEHYDE DEHYDROGENASE"/>
    <property type="match status" value="1"/>
</dbReference>
<comment type="similarity">
    <text evidence="1">Belongs to the aspartate-semialdehyde dehydrogenase family.</text>
</comment>
<dbReference type="Proteomes" id="UP000250086">
    <property type="component" value="Unassembled WGS sequence"/>
</dbReference>
<dbReference type="EC" id="1.2.1.11" evidence="4"/>
<dbReference type="PIRSF" id="PIRSF000148">
    <property type="entry name" value="ASA_dh"/>
    <property type="match status" value="1"/>
</dbReference>
<dbReference type="GO" id="GO:0008652">
    <property type="term" value="P:amino acid biosynthetic process"/>
    <property type="evidence" value="ECO:0007669"/>
    <property type="project" value="InterPro"/>
</dbReference>
<dbReference type="SUPFAM" id="SSF51735">
    <property type="entry name" value="NAD(P)-binding Rossmann-fold domains"/>
    <property type="match status" value="1"/>
</dbReference>
<keyword evidence="4" id="KW-0560">Oxidoreductase</keyword>
<dbReference type="GO" id="GO:0046983">
    <property type="term" value="F:protein dimerization activity"/>
    <property type="evidence" value="ECO:0007669"/>
    <property type="project" value="InterPro"/>
</dbReference>
<gene>
    <name evidence="4" type="primary">asd2</name>
    <name evidence="4" type="ORF">NCTC13093_01945</name>
</gene>
<name>A0A2X0V820_9GAMM</name>
<dbReference type="SUPFAM" id="SSF55347">
    <property type="entry name" value="Glyceraldehyde-3-phosphate dehydrogenase-like, C-terminal domain"/>
    <property type="match status" value="1"/>
</dbReference>
<feature type="domain" description="Semialdehyde dehydrogenase NAD-binding" evidence="2">
    <location>
        <begin position="6"/>
        <end position="113"/>
    </location>
</feature>
<proteinExistence type="inferred from homology"/>
<evidence type="ECO:0000313" key="5">
    <source>
        <dbReference type="Proteomes" id="UP000250086"/>
    </source>
</evidence>
<dbReference type="InterPro" id="IPR012280">
    <property type="entry name" value="Semialdhyde_DH_dimer_dom"/>
</dbReference>
<dbReference type="RefSeq" id="WP_113744589.1">
    <property type="nucleotide sequence ID" value="NZ_UAPV01000001.1"/>
</dbReference>
<protein>
    <submittedName>
        <fullName evidence="4">Aspartate-semialdehyde dehydrogenase 2</fullName>
        <ecNumber evidence="4">1.2.1.11</ecNumber>
    </submittedName>
</protein>
<evidence type="ECO:0000256" key="1">
    <source>
        <dbReference type="ARBA" id="ARBA00010584"/>
    </source>
</evidence>
<reference evidence="4 5" key="1">
    <citation type="submission" date="2018-06" db="EMBL/GenBank/DDBJ databases">
        <authorList>
            <consortium name="Pathogen Informatics"/>
            <person name="Doyle S."/>
        </authorList>
    </citation>
    <scope>NUCLEOTIDE SEQUENCE [LARGE SCALE GENOMIC DNA]</scope>
    <source>
        <strain evidence="4 5">NCTC13093</strain>
    </source>
</reference>
<dbReference type="EMBL" id="UAPV01000001">
    <property type="protein sequence ID" value="SPT70529.1"/>
    <property type="molecule type" value="Genomic_DNA"/>
</dbReference>
<dbReference type="AlphaFoldDB" id="A0A2X0V820"/>
<organism evidence="4 5">
    <name type="scientific">Anaerobiospirillum thomasii</name>
    <dbReference type="NCBI Taxonomy" id="179995"/>
    <lineage>
        <taxon>Bacteria</taxon>
        <taxon>Pseudomonadati</taxon>
        <taxon>Pseudomonadota</taxon>
        <taxon>Gammaproteobacteria</taxon>
        <taxon>Aeromonadales</taxon>
        <taxon>Succinivibrionaceae</taxon>
        <taxon>Anaerobiospirillum</taxon>
    </lineage>
</organism>
<dbReference type="InterPro" id="IPR000534">
    <property type="entry name" value="Semialdehyde_DH_NAD-bd"/>
</dbReference>
<dbReference type="Gene3D" id="3.30.360.10">
    <property type="entry name" value="Dihydrodipicolinate Reductase, domain 2"/>
    <property type="match status" value="1"/>
</dbReference>
<feature type="domain" description="Semialdehyde dehydrogenase dimerisation" evidence="3">
    <location>
        <begin position="139"/>
        <end position="315"/>
    </location>
</feature>
<dbReference type="CDD" id="cd18129">
    <property type="entry name" value="ASADH_C_USG1_like"/>
    <property type="match status" value="1"/>
</dbReference>
<accession>A0A2X0V820</accession>
<dbReference type="CDD" id="cd17894">
    <property type="entry name" value="ASADH_USG1_N"/>
    <property type="match status" value="1"/>
</dbReference>
<dbReference type="InterPro" id="IPR036291">
    <property type="entry name" value="NAD(P)-bd_dom_sf"/>
</dbReference>
<dbReference type="Pfam" id="PF01118">
    <property type="entry name" value="Semialdhyde_dh"/>
    <property type="match status" value="1"/>
</dbReference>
<evidence type="ECO:0000313" key="4">
    <source>
        <dbReference type="EMBL" id="SPT70529.1"/>
    </source>
</evidence>
<keyword evidence="5" id="KW-1185">Reference proteome</keyword>
<dbReference type="Gene3D" id="3.40.50.720">
    <property type="entry name" value="NAD(P)-binding Rossmann-like Domain"/>
    <property type="match status" value="1"/>
</dbReference>